<protein>
    <submittedName>
        <fullName evidence="1">Uncharacterized protein</fullName>
    </submittedName>
</protein>
<dbReference type="EMBL" id="AP026802">
    <property type="protein sequence ID" value="BDR59412.1"/>
    <property type="molecule type" value="Genomic_DNA"/>
</dbReference>
<accession>A0AAU9DQE5</accession>
<name>A0AAU9DQE5_9LACO</name>
<gene>
    <name evidence="1" type="ORF">XA3_18530</name>
</gene>
<dbReference type="Proteomes" id="UP001321861">
    <property type="component" value="Chromosome"/>
</dbReference>
<dbReference type="KEGG" id="xap:XA3_18530"/>
<dbReference type="RefSeq" id="WP_317635207.1">
    <property type="nucleotide sequence ID" value="NZ_AP026802.1"/>
</dbReference>
<keyword evidence="2" id="KW-1185">Reference proteome</keyword>
<proteinExistence type="predicted"/>
<evidence type="ECO:0000313" key="1">
    <source>
        <dbReference type="EMBL" id="BDR59412.1"/>
    </source>
</evidence>
<evidence type="ECO:0000313" key="2">
    <source>
        <dbReference type="Proteomes" id="UP001321861"/>
    </source>
</evidence>
<reference evidence="1 2" key="1">
    <citation type="journal article" date="2023" name="Microbiol. Spectr.">
        <title>Symbiosis of Carpenter Bees with Uncharacterized Lactic Acid Bacteria Showing NAD Auxotrophy.</title>
        <authorList>
            <person name="Kawasaki S."/>
            <person name="Ozawa K."/>
            <person name="Mori T."/>
            <person name="Yamamoto A."/>
            <person name="Ito M."/>
            <person name="Ohkuma M."/>
            <person name="Sakamoto M."/>
            <person name="Matsutani M."/>
        </authorList>
    </citation>
    <scope>NUCLEOTIDE SEQUENCE [LARGE SCALE GENOMIC DNA]</scope>
    <source>
        <strain evidence="1 2">XA3</strain>
    </source>
</reference>
<sequence>MGNDDYKADLDVVNITRAMEDLDFDFLHASNNYYQDLKDNKINRANKFKENMDFEEVKKVVERMAPKYEITNILGKKYLGNKITPKSQESFRPLTDQEKLKYIKNNYPDSWKFLESLRQNKNEMISENK</sequence>
<organism evidence="1 2">
    <name type="scientific">Xylocopilactobacillus apicola</name>
    <dbReference type="NCBI Taxonomy" id="2932184"/>
    <lineage>
        <taxon>Bacteria</taxon>
        <taxon>Bacillati</taxon>
        <taxon>Bacillota</taxon>
        <taxon>Bacilli</taxon>
        <taxon>Lactobacillales</taxon>
        <taxon>Lactobacillaceae</taxon>
        <taxon>Xylocopilactobacillus</taxon>
    </lineage>
</organism>
<dbReference type="AlphaFoldDB" id="A0AAU9DQE5"/>